<organism evidence="3">
    <name type="scientific">Caenorhabditis remanei</name>
    <name type="common">Caenorhabditis vulgaris</name>
    <dbReference type="NCBI Taxonomy" id="31234"/>
    <lineage>
        <taxon>Eukaryota</taxon>
        <taxon>Metazoa</taxon>
        <taxon>Ecdysozoa</taxon>
        <taxon>Nematoda</taxon>
        <taxon>Chromadorea</taxon>
        <taxon>Rhabditida</taxon>
        <taxon>Rhabditina</taxon>
        <taxon>Rhabditomorpha</taxon>
        <taxon>Rhabditoidea</taxon>
        <taxon>Rhabditidae</taxon>
        <taxon>Peloderinae</taxon>
        <taxon>Caenorhabditis</taxon>
    </lineage>
</organism>
<dbReference type="AlphaFoldDB" id="E3M9E0"/>
<dbReference type="RefSeq" id="XP_003107249.2">
    <property type="nucleotide sequence ID" value="XM_003107201.2"/>
</dbReference>
<dbReference type="InParanoid" id="E3M9E0"/>
<dbReference type="EMBL" id="DS268430">
    <property type="protein sequence ID" value="EFO96307.1"/>
    <property type="molecule type" value="Genomic_DNA"/>
</dbReference>
<sequence length="384" mass="44783">MSHQELRTVKQEAVTPAWEQPLRIPLPDLPPVDPTRQMTVEEYSKIAKNPCKVEQSWIKIKDNKLQKMKLMCVILDEISSTTADLASRDHHAKNRMYSGVAVQVYKRTGHLLSVHAIAGCFHNAKQQLRYYLKMLIRVKRLTAEKVEHELLNWPLYGSIRFYRAYTQEFEQTLRQRGTKTIDGEHIVFDLSDDEEDDVSLPVQQKDNDSDENIMVDTTPVKPTVNLKQVKKEQYSRRRSYPYSVERKPERLGKDLSHEYQQMEYSHQKVSPLMPMQPKMSPAPQMVTMGYGGHDQLYRTPNGYRHDSMLSSTSQDSEMKTLQDDLKFFNSHAIRVAKKYPGRIEKMREVLSVTMLSFEWSNTDNLGDFFTQLGEKIKKNEQGRH</sequence>
<reference evidence="2" key="1">
    <citation type="submission" date="2007-07" db="EMBL/GenBank/DDBJ databases">
        <title>PCAP assembly of the Caenorhabditis remanei genome.</title>
        <authorList>
            <consortium name="The Caenorhabditis remanei Sequencing Consortium"/>
            <person name="Wilson R.K."/>
        </authorList>
    </citation>
    <scope>NUCLEOTIDE SEQUENCE [LARGE SCALE GENOMIC DNA]</scope>
    <source>
        <strain evidence="2">PB4641</strain>
    </source>
</reference>
<evidence type="ECO:0000256" key="1">
    <source>
        <dbReference type="SAM" id="MobiDB-lite"/>
    </source>
</evidence>
<evidence type="ECO:0000313" key="2">
    <source>
        <dbReference type="EMBL" id="EFO96307.1"/>
    </source>
</evidence>
<gene>
    <name evidence="2" type="ORF">CRE_14531</name>
</gene>
<dbReference type="PANTHER" id="PTHR32020:SF3">
    <property type="entry name" value="ARID DOMAIN-CONTAINING PROTEIN-RELATED"/>
    <property type="match status" value="1"/>
</dbReference>
<dbReference type="HOGENOM" id="CLU_055340_0_0_1"/>
<dbReference type="GeneID" id="9804686"/>
<dbReference type="KEGG" id="crq:GCK72_007670"/>
<dbReference type="Pfam" id="PF03353">
    <property type="entry name" value="Lin-8"/>
    <property type="match status" value="1"/>
</dbReference>
<proteinExistence type="predicted"/>
<dbReference type="InterPro" id="IPR005020">
    <property type="entry name" value="LIN-8"/>
</dbReference>
<evidence type="ECO:0000313" key="3">
    <source>
        <dbReference type="Proteomes" id="UP000008281"/>
    </source>
</evidence>
<dbReference type="PANTHER" id="PTHR32020">
    <property type="entry name" value="LIN-8 DOMAIN CONTAINING-RELATED"/>
    <property type="match status" value="1"/>
</dbReference>
<dbReference type="Proteomes" id="UP000008281">
    <property type="component" value="Unassembled WGS sequence"/>
</dbReference>
<dbReference type="GO" id="GO:0005634">
    <property type="term" value="C:nucleus"/>
    <property type="evidence" value="ECO:0007669"/>
    <property type="project" value="TreeGrafter"/>
</dbReference>
<dbReference type="CTD" id="9804686"/>
<name>E3M9E0_CAERE</name>
<feature type="region of interest" description="Disordered" evidence="1">
    <location>
        <begin position="194"/>
        <end position="215"/>
    </location>
</feature>
<dbReference type="OMA" id="WELYPRI"/>
<dbReference type="OrthoDB" id="5882934at2759"/>
<protein>
    <submittedName>
        <fullName evidence="2">Uncharacterized protein</fullName>
    </submittedName>
</protein>
<accession>E3M9E0</accession>
<keyword evidence="3" id="KW-1185">Reference proteome</keyword>